<keyword evidence="6 7" id="KW-0119">Carbohydrate metabolism</keyword>
<keyword evidence="3 7" id="KW-0313">Glucose metabolism</keyword>
<dbReference type="Gene3D" id="3.30.360.10">
    <property type="entry name" value="Dihydrodipicolinate Reductase, domain 2"/>
    <property type="match status" value="1"/>
</dbReference>
<comment type="caution">
    <text evidence="10">The sequence shown here is derived from an EMBL/GenBank/DDBJ whole genome shotgun (WGS) entry which is preliminary data.</text>
</comment>
<dbReference type="Pfam" id="PF00479">
    <property type="entry name" value="G6PD_N"/>
    <property type="match status" value="1"/>
</dbReference>
<dbReference type="InterPro" id="IPR019796">
    <property type="entry name" value="G6P_DH_AS"/>
</dbReference>
<dbReference type="HAMAP" id="MF_00966">
    <property type="entry name" value="G6PD"/>
    <property type="match status" value="1"/>
</dbReference>
<comment type="function">
    <text evidence="7">Catalyzes the oxidation of glucose 6-phosphate to 6-phosphogluconolactone.</text>
</comment>
<dbReference type="EMBL" id="JAQIOY010000002">
    <property type="protein sequence ID" value="MDA7424587.1"/>
    <property type="molecule type" value="Genomic_DNA"/>
</dbReference>
<keyword evidence="4 7" id="KW-0521">NADP</keyword>
<keyword evidence="5 7" id="KW-0560">Oxidoreductase</keyword>
<feature type="active site" description="Proton acceptor" evidence="7">
    <location>
        <position position="241"/>
    </location>
</feature>
<comment type="pathway">
    <text evidence="1 7">Carbohydrate degradation; pentose phosphate pathway; D-ribulose 5-phosphate from D-glucose 6-phosphate (oxidative stage): step 1/3.</text>
</comment>
<comment type="caution">
    <text evidence="7">Lacks conserved residue(s) required for the propagation of feature annotation.</text>
</comment>
<reference evidence="10 11" key="1">
    <citation type="submission" date="2023-01" db="EMBL/GenBank/DDBJ databases">
        <title>Thalassococcus onchidii sp. nov., isolated from a marine invertebrate from the South China Sea.</title>
        <authorList>
            <person name="Xu S."/>
            <person name="Liu Z."/>
            <person name="Xu Y."/>
        </authorList>
    </citation>
    <scope>NUCLEOTIDE SEQUENCE [LARGE SCALE GENOMIC DNA]</scope>
    <source>
        <strain evidence="10 11">KCTC 32084</strain>
    </source>
</reference>
<dbReference type="SUPFAM" id="SSF51735">
    <property type="entry name" value="NAD(P)-binding Rossmann-fold domains"/>
    <property type="match status" value="1"/>
</dbReference>
<feature type="binding site" evidence="7">
    <location>
        <begin position="17"/>
        <end position="24"/>
    </location>
    <ligand>
        <name>NADP(+)</name>
        <dbReference type="ChEBI" id="CHEBI:58349"/>
    </ligand>
</feature>
<dbReference type="PRINTS" id="PR00079">
    <property type="entry name" value="G6PDHDRGNASE"/>
</dbReference>
<evidence type="ECO:0000256" key="3">
    <source>
        <dbReference type="ARBA" id="ARBA00022526"/>
    </source>
</evidence>
<dbReference type="RefSeq" id="WP_271431940.1">
    <property type="nucleotide sequence ID" value="NZ_JAQIOY010000002.1"/>
</dbReference>
<dbReference type="InterPro" id="IPR001282">
    <property type="entry name" value="G6P_DH"/>
</dbReference>
<evidence type="ECO:0000256" key="2">
    <source>
        <dbReference type="ARBA" id="ARBA00009975"/>
    </source>
</evidence>
<feature type="binding site" evidence="7">
    <location>
        <position position="183"/>
    </location>
    <ligand>
        <name>substrate</name>
    </ligand>
</feature>
<evidence type="ECO:0000256" key="1">
    <source>
        <dbReference type="ARBA" id="ARBA00004937"/>
    </source>
</evidence>
<feature type="binding site" evidence="7">
    <location>
        <position position="217"/>
    </location>
    <ligand>
        <name>substrate</name>
    </ligand>
</feature>
<dbReference type="PANTHER" id="PTHR23429:SF0">
    <property type="entry name" value="GLUCOSE-6-PHOSPHATE 1-DEHYDROGENASE"/>
    <property type="match status" value="1"/>
</dbReference>
<dbReference type="InterPro" id="IPR022674">
    <property type="entry name" value="G6P_DH_NAD-bd"/>
</dbReference>
<dbReference type="Proteomes" id="UP001210720">
    <property type="component" value="Unassembled WGS sequence"/>
</dbReference>
<feature type="binding site" evidence="7">
    <location>
        <position position="179"/>
    </location>
    <ligand>
        <name>substrate</name>
    </ligand>
</feature>
<dbReference type="NCBIfam" id="TIGR00871">
    <property type="entry name" value="zwf"/>
    <property type="match status" value="1"/>
</dbReference>
<dbReference type="PROSITE" id="PS00069">
    <property type="entry name" value="G6P_DEHYDROGENASE"/>
    <property type="match status" value="1"/>
</dbReference>
<proteinExistence type="inferred from homology"/>
<comment type="similarity">
    <text evidence="2 7">Belongs to the glucose-6-phosphate dehydrogenase family.</text>
</comment>
<protein>
    <recommendedName>
        <fullName evidence="7">Glucose-6-phosphate 1-dehydrogenase</fullName>
        <shortName evidence="7">G6PD</shortName>
        <ecNumber evidence="7">1.1.1.49</ecNumber>
    </recommendedName>
</protein>
<dbReference type="Pfam" id="PF02781">
    <property type="entry name" value="G6PD_C"/>
    <property type="match status" value="1"/>
</dbReference>
<name>A0ABT4XRM3_9RHOB</name>
<feature type="binding site" evidence="7">
    <location>
        <position position="332"/>
    </location>
    <ligand>
        <name>substrate</name>
    </ligand>
</feature>
<feature type="binding site" evidence="7">
    <location>
        <position position="236"/>
    </location>
    <ligand>
        <name>substrate</name>
    </ligand>
</feature>
<accession>A0ABT4XRM3</accession>
<organism evidence="10 11">
    <name type="scientific">Thalassococcus lentus</name>
    <dbReference type="NCBI Taxonomy" id="1210524"/>
    <lineage>
        <taxon>Bacteria</taxon>
        <taxon>Pseudomonadati</taxon>
        <taxon>Pseudomonadota</taxon>
        <taxon>Alphaproteobacteria</taxon>
        <taxon>Rhodobacterales</taxon>
        <taxon>Roseobacteraceae</taxon>
        <taxon>Thalassococcus</taxon>
    </lineage>
</organism>
<feature type="binding site" evidence="7">
    <location>
        <position position="51"/>
    </location>
    <ligand>
        <name>NADP(+)</name>
        <dbReference type="ChEBI" id="CHEBI:58349"/>
    </ligand>
</feature>
<dbReference type="InterPro" id="IPR036291">
    <property type="entry name" value="NAD(P)-bd_dom_sf"/>
</dbReference>
<evidence type="ECO:0000259" key="8">
    <source>
        <dbReference type="Pfam" id="PF00479"/>
    </source>
</evidence>
<evidence type="ECO:0000259" key="9">
    <source>
        <dbReference type="Pfam" id="PF02781"/>
    </source>
</evidence>
<dbReference type="EC" id="1.1.1.49" evidence="7"/>
<evidence type="ECO:0000256" key="4">
    <source>
        <dbReference type="ARBA" id="ARBA00022857"/>
    </source>
</evidence>
<dbReference type="Gene3D" id="3.40.50.720">
    <property type="entry name" value="NAD(P)-binding Rossmann-like Domain"/>
    <property type="match status" value="1"/>
</dbReference>
<evidence type="ECO:0000256" key="6">
    <source>
        <dbReference type="ARBA" id="ARBA00023277"/>
    </source>
</evidence>
<evidence type="ECO:0000313" key="10">
    <source>
        <dbReference type="EMBL" id="MDA7424587.1"/>
    </source>
</evidence>
<comment type="catalytic activity">
    <reaction evidence="7">
        <text>D-glucose 6-phosphate + NADP(+) = 6-phospho-D-glucono-1,5-lactone + NADPH + H(+)</text>
        <dbReference type="Rhea" id="RHEA:15841"/>
        <dbReference type="ChEBI" id="CHEBI:15378"/>
        <dbReference type="ChEBI" id="CHEBI:57783"/>
        <dbReference type="ChEBI" id="CHEBI:57955"/>
        <dbReference type="ChEBI" id="CHEBI:58349"/>
        <dbReference type="ChEBI" id="CHEBI:61548"/>
        <dbReference type="EC" id="1.1.1.49"/>
    </reaction>
</comment>
<dbReference type="InterPro" id="IPR022675">
    <property type="entry name" value="G6P_DH_C"/>
</dbReference>
<evidence type="ECO:0000256" key="7">
    <source>
        <dbReference type="HAMAP-Rule" id="MF_00966"/>
    </source>
</evidence>
<gene>
    <name evidence="7 10" type="primary">zwf</name>
    <name evidence="10" type="ORF">PFY00_07615</name>
</gene>
<feature type="domain" description="Glucose-6-phosphate dehydrogenase C-terminal" evidence="9">
    <location>
        <begin position="190"/>
        <end position="481"/>
    </location>
</feature>
<evidence type="ECO:0000313" key="11">
    <source>
        <dbReference type="Proteomes" id="UP001210720"/>
    </source>
</evidence>
<evidence type="ECO:0000256" key="5">
    <source>
        <dbReference type="ARBA" id="ARBA00023002"/>
    </source>
</evidence>
<dbReference type="PIRSF" id="PIRSF000110">
    <property type="entry name" value="G6PD"/>
    <property type="match status" value="1"/>
</dbReference>
<feature type="binding site" evidence="7">
    <location>
        <position position="149"/>
    </location>
    <ligand>
        <name>NADP(+)</name>
        <dbReference type="ChEBI" id="CHEBI:58349"/>
    </ligand>
</feature>
<sequence>MVSRVIPVEPFDLVIFGGTGDLARRKILPGLFRRYCSGQMPSDARIIGAARTDMDDAGFRDMVAAAIREFGGGRSCDDGTLDGFLERVGYVAVDAKGEGGWKELASRMRDEVPVRAFYFSVGPSLFGDLAERLHSFGLASEQSRIVVEKPFGHDLETAKALNATLAKHFDEEQIYRIDHYLGKETVQNLMAVRFGNMLFEPLWNAQYVDHIQITVAETVGVGGRGGYYDKSGAMRDMVQNHLMQLLCLIAMEPPARFEPNAVRDEKLKVIRALDPVLPHHIVRGQYAKQGDEPDYRTDVENPRSSTESFVAMKCHVSNWRWANTPFYIRTGKKLRARASEIAVVFKDAPHSIFGEEAGRHSNVLSIRLQPNEGMTLGVTIKEPGPGGMRLMDVPLDMSFAEEFGPEAEEVPDAYERLIMDVIRGNQTLFMRGDEVEAAWAWTDPIIEGWQKRGDFPKPYDVGSAGPEDSLMLMHRDGRKWREIKD</sequence>
<dbReference type="PANTHER" id="PTHR23429">
    <property type="entry name" value="GLUCOSE-6-PHOSPHATE 1-DEHYDROGENASE G6PD"/>
    <property type="match status" value="1"/>
</dbReference>
<feature type="domain" description="Glucose-6-phosphate dehydrogenase NAD-binding" evidence="8">
    <location>
        <begin position="14"/>
        <end position="188"/>
    </location>
</feature>
<keyword evidence="11" id="KW-1185">Reference proteome</keyword>
<dbReference type="SUPFAM" id="SSF55347">
    <property type="entry name" value="Glyceraldehyde-3-phosphate dehydrogenase-like, C-terminal domain"/>
    <property type="match status" value="1"/>
</dbReference>